<dbReference type="EnsemblPlants" id="AVESA.00010b.r2.5DG0992410.4">
    <property type="protein sequence ID" value="AVESA.00010b.r2.5DG0992410.4.CDS"/>
    <property type="gene ID" value="AVESA.00010b.r2.5DG0992410"/>
</dbReference>
<name>A0ACD5YJI1_AVESA</name>
<dbReference type="Proteomes" id="UP001732700">
    <property type="component" value="Chromosome 5D"/>
</dbReference>
<accession>A0ACD5YJI1</accession>
<evidence type="ECO:0000313" key="2">
    <source>
        <dbReference type="Proteomes" id="UP001732700"/>
    </source>
</evidence>
<organism evidence="1 2">
    <name type="scientific">Avena sativa</name>
    <name type="common">Oat</name>
    <dbReference type="NCBI Taxonomy" id="4498"/>
    <lineage>
        <taxon>Eukaryota</taxon>
        <taxon>Viridiplantae</taxon>
        <taxon>Streptophyta</taxon>
        <taxon>Embryophyta</taxon>
        <taxon>Tracheophyta</taxon>
        <taxon>Spermatophyta</taxon>
        <taxon>Magnoliopsida</taxon>
        <taxon>Liliopsida</taxon>
        <taxon>Poales</taxon>
        <taxon>Poaceae</taxon>
        <taxon>BOP clade</taxon>
        <taxon>Pooideae</taxon>
        <taxon>Poodae</taxon>
        <taxon>Poeae</taxon>
        <taxon>Poeae Chloroplast Group 1 (Aveneae type)</taxon>
        <taxon>Aveninae</taxon>
        <taxon>Avena</taxon>
    </lineage>
</organism>
<reference evidence="1" key="2">
    <citation type="submission" date="2025-09" db="UniProtKB">
        <authorList>
            <consortium name="EnsemblPlants"/>
        </authorList>
    </citation>
    <scope>IDENTIFICATION</scope>
</reference>
<protein>
    <submittedName>
        <fullName evidence="1">Uncharacterized protein</fullName>
    </submittedName>
</protein>
<proteinExistence type="predicted"/>
<keyword evidence="2" id="KW-1185">Reference proteome</keyword>
<evidence type="ECO:0000313" key="1">
    <source>
        <dbReference type="EnsemblPlants" id="AVESA.00010b.r2.5DG0992410.4.CDS"/>
    </source>
</evidence>
<sequence>MAEQDTELLVERLLCDGPEQFLLKIKNRFDRVGMELPTIEVRAQGLAVEAEVYAGSRPATPNIFHPVTNMFLVVFICFAFAKVSVSDALLLDIMCCTCTTGHYLLLDRFYQDVANVLHVLPSTWKTKHTLLHETNAIIRPGRMTLLLGSPGSGKTTLLKSLAGKLDPGGLKVSGRVTYNGQGMEEFVAARTAAYISQDDLHRGEMTVRETLAFSARCQGVGDRCDLFAELVKRESEANITPEQDIDIFMKESANGSESDIMTNYIMQILGLQICSNTLVGNDMARGISGGQRKRVTIGEMLIGPARALFMDEISTGLDSSTTYEIVNFLRQFVHILGVTVVISLLQPSAETFELFDDVFLLSEGHVVYQGPKENVGEFFGSLGFKCPHRKATADFLLEVTSIKDQQHYWLNDGATYRYFTVEQFSQAFQEFHEGQLIAKFLEVPFEKNESSLAALATSKYAVSKRELVKVVSTREILLMRRNSSLYLINIAIITMTAFVASTIFWNSHMHHDSLTDGGIYLGVLYFAVSETMFRNLSDLRGTIMNLPLFLKQRDVFYPAWAYTLPTCILKIPVTLVEVTIWVAMTYYAVGFDPNIWRLFKHYFVLLAVSQMSSSLFRLIAGFTRNMFAVNTFGIFTMILLLLLSGFILSSENLNKFWMVGYWISPLMYAQNAISANEFTSHRWSKILTGTRESLGTSVLKSRGLFVHAKWYWIGLGALIGYVFFFNGLYTASLTYFKSSGRTFSSLQSNAIKKKHAKLSGHAPSKFYHQKRVINESQSSVNNRRVTLPFVPLSLTFDNIRYSVDMQEVNKAHGETKNRLDILKGVSGCFRPGVLTALMGISGAGKTTLMDVLAGRKTCGYTEGTINISGYSKKQETFCRVFGYCEQSDIHSPHLSVLESVLFSSWLRLPSEVDSLTRKFFVYDILELLELTSLQDAYVGHPGETGLSSEQRKRLTIAVELVSNPSIIFMDEPTSRLDARAAAIVMRTIRNLTDTGKTVVCTIHQPSIEIFETFDELILLKQGGEEIYVGPLGDHSSQLIKYFEGIEGVNKIKDGYNPATWMLEVTSTVQEHMLGIDLSEIYKHSELYMRTKALISELSIPPCSSTDLHFLDEYSQSFWKQCLICLWKQNLSYWRNIHYIGGRFCMTIVIALIFGTVFWNLGMKRMKQQDLFNSMGSMYFAILMLGIKNAQGVQPVIAMERIVFYKQRAAGMYSALPYTFAQVAIELPYTFVQTFIYGVPVYAMMGFEWTTTKFFWYLFFMYFTFLYFTFFGMMSVGLAPNGGVAAIGCSAFYALWNLFSGFLIPVSRIPIWWSWYYWICPVAWTLYGLGASQFGDIQEKLESGETVSEFIRSYYGFRHEFLGVVAIVSVAFPVAFALVFGFSAKYINYQKR</sequence>
<reference evidence="1" key="1">
    <citation type="submission" date="2021-05" db="EMBL/GenBank/DDBJ databases">
        <authorList>
            <person name="Scholz U."/>
            <person name="Mascher M."/>
            <person name="Fiebig A."/>
        </authorList>
    </citation>
    <scope>NUCLEOTIDE SEQUENCE [LARGE SCALE GENOMIC DNA]</scope>
</reference>